<name>A0A2M4CB79_9DIPT</name>
<proteinExistence type="predicted"/>
<accession>A0A2M4CB79</accession>
<dbReference type="AlphaFoldDB" id="A0A2M4CB79"/>
<dbReference type="EMBL" id="GGFJ01013461">
    <property type="protein sequence ID" value="MBW62602.1"/>
    <property type="molecule type" value="Transcribed_RNA"/>
</dbReference>
<sequence length="82" mass="9367">MSWAARRMATLAGRTLATVIVPIVRPFAIPITARSAFLLLFRVSLCSYWYGTGRFCNNSTIRWVLILAQHCHRQRLDAVFGR</sequence>
<organism evidence="1">
    <name type="scientific">Anopheles marajoara</name>
    <dbReference type="NCBI Taxonomy" id="58244"/>
    <lineage>
        <taxon>Eukaryota</taxon>
        <taxon>Metazoa</taxon>
        <taxon>Ecdysozoa</taxon>
        <taxon>Arthropoda</taxon>
        <taxon>Hexapoda</taxon>
        <taxon>Insecta</taxon>
        <taxon>Pterygota</taxon>
        <taxon>Neoptera</taxon>
        <taxon>Endopterygota</taxon>
        <taxon>Diptera</taxon>
        <taxon>Nematocera</taxon>
        <taxon>Culicoidea</taxon>
        <taxon>Culicidae</taxon>
        <taxon>Anophelinae</taxon>
        <taxon>Anopheles</taxon>
    </lineage>
</organism>
<reference evidence="1" key="1">
    <citation type="submission" date="2018-01" db="EMBL/GenBank/DDBJ databases">
        <title>An insight into the sialome of Amazonian anophelines.</title>
        <authorList>
            <person name="Ribeiro J.M."/>
            <person name="Scarpassa V."/>
            <person name="Calvo E."/>
        </authorList>
    </citation>
    <scope>NUCLEOTIDE SEQUENCE</scope>
    <source>
        <tissue evidence="1">Salivary glands</tissue>
    </source>
</reference>
<evidence type="ECO:0000313" key="1">
    <source>
        <dbReference type="EMBL" id="MBW62602.1"/>
    </source>
</evidence>
<protein>
    <submittedName>
        <fullName evidence="1">Putative secreted protein</fullName>
    </submittedName>
</protein>